<dbReference type="PANTHER" id="PTHR41791:SF1">
    <property type="entry name" value="SSL7039 PROTEIN"/>
    <property type="match status" value="1"/>
</dbReference>
<sequence>MAMELHRYQCPDGTIPLTNWLDGLRDARLRAKLEIRFRRLSTGLLGDIKPVGEGVLELRENWGAGYRVYLGRHGTQLVVLLCGGDKRTQDADIRQAREYWRDWKQRNT</sequence>
<proteinExistence type="predicted"/>
<dbReference type="PANTHER" id="PTHR41791">
    <property type="entry name" value="SSL7039 PROTEIN"/>
    <property type="match status" value="1"/>
</dbReference>
<gene>
    <name evidence="1" type="ORF">DAI18_01205</name>
</gene>
<dbReference type="InterPro" id="IPR014056">
    <property type="entry name" value="TypeIITA-like_toxin_pred"/>
</dbReference>
<dbReference type="EMBL" id="CP028519">
    <property type="protein sequence ID" value="AVY92810.1"/>
    <property type="molecule type" value="Genomic_DNA"/>
</dbReference>
<accession>A0A2U3THC3</accession>
<dbReference type="PIRSF" id="PIRSF028744">
    <property type="entry name" value="Addict_mod_HI1419"/>
    <property type="match status" value="1"/>
</dbReference>
<reference evidence="1 2" key="1">
    <citation type="submission" date="2018-04" db="EMBL/GenBank/DDBJ databases">
        <title>Denitrifier Microvirgula.</title>
        <authorList>
            <person name="Anderson E."/>
            <person name="Jang J."/>
            <person name="Ishii S."/>
        </authorList>
    </citation>
    <scope>NUCLEOTIDE SEQUENCE [LARGE SCALE GENOMIC DNA]</scope>
    <source>
        <strain evidence="1 2">BE2.4</strain>
    </source>
</reference>
<dbReference type="Proteomes" id="UP000244173">
    <property type="component" value="Chromosome"/>
</dbReference>
<evidence type="ECO:0000313" key="1">
    <source>
        <dbReference type="EMBL" id="AVY92810.1"/>
    </source>
</evidence>
<dbReference type="AlphaFoldDB" id="A0A2U3THC3"/>
<protein>
    <submittedName>
        <fullName evidence="1">Type II toxin-antitoxin system RelE/ParE family toxin</fullName>
    </submittedName>
</protein>
<organism evidence="1 2">
    <name type="scientific">Microvirgula aerodenitrificans</name>
    <dbReference type="NCBI Taxonomy" id="57480"/>
    <lineage>
        <taxon>Bacteria</taxon>
        <taxon>Pseudomonadati</taxon>
        <taxon>Pseudomonadota</taxon>
        <taxon>Betaproteobacteria</taxon>
        <taxon>Neisseriales</taxon>
        <taxon>Aquaspirillaceae</taxon>
        <taxon>Microvirgula</taxon>
    </lineage>
</organism>
<evidence type="ECO:0000313" key="2">
    <source>
        <dbReference type="Proteomes" id="UP000244173"/>
    </source>
</evidence>
<dbReference type="STRING" id="1122240.GCA_000620105_02964"/>
<dbReference type="NCBIfam" id="TIGR02683">
    <property type="entry name" value="upstrm_HI1419"/>
    <property type="match status" value="1"/>
</dbReference>
<name>A0A2U3THC3_9NEIS</name>
<dbReference type="KEGG" id="maer:DAI18_01205"/>
<keyword evidence="2" id="KW-1185">Reference proteome</keyword>